<reference evidence="12" key="1">
    <citation type="submission" date="2017-02" db="EMBL/GenBank/DDBJ databases">
        <authorList>
            <person name="Varghese N."/>
            <person name="Submissions S."/>
        </authorList>
    </citation>
    <scope>NUCLEOTIDE SEQUENCE [LARGE SCALE GENOMIC DNA]</scope>
    <source>
        <strain evidence="12">DSM 3072</strain>
    </source>
</reference>
<feature type="domain" description="MotA/TolQ/ExbB proton channel" evidence="10">
    <location>
        <begin position="99"/>
        <end position="210"/>
    </location>
</feature>
<dbReference type="PANTHER" id="PTHR30433">
    <property type="entry name" value="CHEMOTAXIS PROTEIN MOTA"/>
    <property type="match status" value="1"/>
</dbReference>
<evidence type="ECO:0000256" key="3">
    <source>
        <dbReference type="ARBA" id="ARBA00022448"/>
    </source>
</evidence>
<keyword evidence="8 9" id="KW-0472">Membrane</keyword>
<dbReference type="EMBL" id="FUXX01000022">
    <property type="protein sequence ID" value="SKA63611.1"/>
    <property type="molecule type" value="Genomic_DNA"/>
</dbReference>
<dbReference type="AlphaFoldDB" id="A0A1T4VGF9"/>
<dbReference type="RefSeq" id="WP_074942625.1">
    <property type="nucleotide sequence ID" value="NZ_FUXX01000022.1"/>
</dbReference>
<dbReference type="GO" id="GO:0005886">
    <property type="term" value="C:plasma membrane"/>
    <property type="evidence" value="ECO:0007669"/>
    <property type="project" value="UniProtKB-SubCell"/>
</dbReference>
<comment type="similarity">
    <text evidence="2">Belongs to the MotA family.</text>
</comment>
<evidence type="ECO:0000313" key="11">
    <source>
        <dbReference type="EMBL" id="SKA63611.1"/>
    </source>
</evidence>
<keyword evidence="6" id="KW-0283">Flagellar rotation</keyword>
<evidence type="ECO:0000256" key="2">
    <source>
        <dbReference type="ARBA" id="ARBA00008038"/>
    </source>
</evidence>
<keyword evidence="3" id="KW-0813">Transport</keyword>
<feature type="transmembrane region" description="Helical" evidence="9">
    <location>
        <begin position="149"/>
        <end position="169"/>
    </location>
</feature>
<dbReference type="InterPro" id="IPR047055">
    <property type="entry name" value="MotA-like"/>
</dbReference>
<evidence type="ECO:0000313" key="12">
    <source>
        <dbReference type="Proteomes" id="UP000242432"/>
    </source>
</evidence>
<dbReference type="GO" id="GO:0006935">
    <property type="term" value="P:chemotaxis"/>
    <property type="evidence" value="ECO:0007669"/>
    <property type="project" value="InterPro"/>
</dbReference>
<evidence type="ECO:0000256" key="7">
    <source>
        <dbReference type="ARBA" id="ARBA00022989"/>
    </source>
</evidence>
<dbReference type="STRING" id="83771.SAMN02910357_00398"/>
<evidence type="ECO:0000256" key="8">
    <source>
        <dbReference type="ARBA" id="ARBA00023136"/>
    </source>
</evidence>
<dbReference type="InterPro" id="IPR002898">
    <property type="entry name" value="MotA_ExbB_proton_chnl"/>
</dbReference>
<evidence type="ECO:0000256" key="5">
    <source>
        <dbReference type="ARBA" id="ARBA00022692"/>
    </source>
</evidence>
<keyword evidence="5 9" id="KW-0812">Transmembrane</keyword>
<dbReference type="NCBIfam" id="NF006583">
    <property type="entry name" value="PRK09109.1"/>
    <property type="match status" value="1"/>
</dbReference>
<dbReference type="PANTHER" id="PTHR30433:SF3">
    <property type="entry name" value="MOTILITY PROTEIN A"/>
    <property type="match status" value="1"/>
</dbReference>
<dbReference type="PROSITE" id="PS01307">
    <property type="entry name" value="MOTA"/>
    <property type="match status" value="1"/>
</dbReference>
<feature type="transmembrane region" description="Helical" evidence="9">
    <location>
        <begin position="175"/>
        <end position="198"/>
    </location>
</feature>
<feature type="transmembrane region" description="Helical" evidence="9">
    <location>
        <begin position="31"/>
        <end position="50"/>
    </location>
</feature>
<dbReference type="Pfam" id="PF01618">
    <property type="entry name" value="MotA_ExbB"/>
    <property type="match status" value="1"/>
</dbReference>
<dbReference type="Proteomes" id="UP000242432">
    <property type="component" value="Unassembled WGS sequence"/>
</dbReference>
<keyword evidence="4" id="KW-1003">Cell membrane</keyword>
<dbReference type="GO" id="GO:0071978">
    <property type="term" value="P:bacterial-type flagellum-dependent swarming motility"/>
    <property type="evidence" value="ECO:0007669"/>
    <property type="project" value="InterPro"/>
</dbReference>
<comment type="subcellular location">
    <subcellularLocation>
        <location evidence="1">Cell membrane</location>
        <topology evidence="1">Multi-pass membrane protein</topology>
    </subcellularLocation>
</comment>
<evidence type="ECO:0000256" key="1">
    <source>
        <dbReference type="ARBA" id="ARBA00004651"/>
    </source>
</evidence>
<evidence type="ECO:0000259" key="10">
    <source>
        <dbReference type="Pfam" id="PF01618"/>
    </source>
</evidence>
<evidence type="ECO:0000256" key="4">
    <source>
        <dbReference type="ARBA" id="ARBA00022475"/>
    </source>
</evidence>
<dbReference type="InterPro" id="IPR000540">
    <property type="entry name" value="Flag_MotA_CS"/>
</dbReference>
<evidence type="ECO:0000256" key="6">
    <source>
        <dbReference type="ARBA" id="ARBA00022779"/>
    </source>
</evidence>
<organism evidence="11 12">
    <name type="scientific">Succinivibrio dextrinosolvens DSM 3072</name>
    <dbReference type="NCBI Taxonomy" id="1123324"/>
    <lineage>
        <taxon>Bacteria</taxon>
        <taxon>Pseudomonadati</taxon>
        <taxon>Pseudomonadota</taxon>
        <taxon>Gammaproteobacteria</taxon>
        <taxon>Aeromonadales</taxon>
        <taxon>Succinivibrionaceae</taxon>
        <taxon>Succinivibrio</taxon>
    </lineage>
</organism>
<proteinExistence type="inferred from homology"/>
<keyword evidence="7 9" id="KW-1133">Transmembrane helix</keyword>
<keyword evidence="12" id="KW-1185">Reference proteome</keyword>
<name>A0A1T4VGF9_9GAMM</name>
<protein>
    <submittedName>
        <fullName evidence="11">Chemotaxis protein MotA</fullName>
    </submittedName>
</protein>
<sequence>MNFLGIFLACGCIVCSMMLEGTSPAMMLELPAFLVVVGASFFACWVQFPLPQIIGAFKCMLWTLAPPRIGFESQVELLVGLSTTARQQGLLALENSISSASDDYTRDGIQMIVDGVDKDALKEILEQGIAVEEAKYEPYAKMLEAMGGYSPTMGIIGAVLGLIHAMSLLDRPDELGPAIAVAFVATIYGLVLANIICLPASNRVKGIIAEMGLYKYMTLEGLVSIASGENTMMLKRRLAVYTGGDKTEGGS</sequence>
<evidence type="ECO:0000256" key="9">
    <source>
        <dbReference type="SAM" id="Phobius"/>
    </source>
</evidence>
<accession>A0A1T4VGF9</accession>
<gene>
    <name evidence="11" type="ORF">SAMN02745213_01423</name>
</gene>